<dbReference type="InterPro" id="IPR020311">
    <property type="entry name" value="Uncharacterised_Rv0898c"/>
</dbReference>
<accession>A0A318S5F2</accession>
<evidence type="ECO:0000256" key="1">
    <source>
        <dbReference type="SAM" id="MobiDB-lite"/>
    </source>
</evidence>
<proteinExistence type="predicted"/>
<reference evidence="2 3" key="1">
    <citation type="submission" date="2018-06" db="EMBL/GenBank/DDBJ databases">
        <title>Genomic Encyclopedia of Type Strains, Phase IV (KMG-IV): sequencing the most valuable type-strain genomes for metagenomic binning, comparative biology and taxonomic classification.</title>
        <authorList>
            <person name="Goeker M."/>
        </authorList>
    </citation>
    <scope>NUCLEOTIDE SEQUENCE [LARGE SCALE GENOMIC DNA]</scope>
    <source>
        <strain evidence="2 3">DSM 45521</strain>
    </source>
</reference>
<feature type="region of interest" description="Disordered" evidence="1">
    <location>
        <begin position="60"/>
        <end position="83"/>
    </location>
</feature>
<evidence type="ECO:0000313" key="3">
    <source>
        <dbReference type="Proteomes" id="UP000247591"/>
    </source>
</evidence>
<organism evidence="2 3">
    <name type="scientific">Williamsia limnetica</name>
    <dbReference type="NCBI Taxonomy" id="882452"/>
    <lineage>
        <taxon>Bacteria</taxon>
        <taxon>Bacillati</taxon>
        <taxon>Actinomycetota</taxon>
        <taxon>Actinomycetes</taxon>
        <taxon>Mycobacteriales</taxon>
        <taxon>Nocardiaceae</taxon>
        <taxon>Williamsia</taxon>
    </lineage>
</organism>
<feature type="compositionally biased region" description="Basic and acidic residues" evidence="1">
    <location>
        <begin position="60"/>
        <end position="76"/>
    </location>
</feature>
<protein>
    <submittedName>
        <fullName evidence="2">Uncharacterized protein DUF2630</fullName>
    </submittedName>
</protein>
<dbReference type="Proteomes" id="UP000247591">
    <property type="component" value="Unassembled WGS sequence"/>
</dbReference>
<gene>
    <name evidence="2" type="ORF">DFR67_103281</name>
</gene>
<dbReference type="AlphaFoldDB" id="A0A318S5F2"/>
<dbReference type="Pfam" id="PF10944">
    <property type="entry name" value="DUF2630"/>
    <property type="match status" value="1"/>
</dbReference>
<evidence type="ECO:0000313" key="2">
    <source>
        <dbReference type="EMBL" id="PYE19369.1"/>
    </source>
</evidence>
<sequence>MVTTDKNLHAQITDLIAHEKELRSQLTDGEITPEEEHAQLREVEVQLDQCWDLLRQRDALRRSGGDPDDAEVRSENVVEGYLN</sequence>
<keyword evidence="3" id="KW-1185">Reference proteome</keyword>
<comment type="caution">
    <text evidence="2">The sequence shown here is derived from an EMBL/GenBank/DDBJ whole genome shotgun (WGS) entry which is preliminary data.</text>
</comment>
<name>A0A318S5F2_WILLI</name>
<dbReference type="EMBL" id="QJSP01000003">
    <property type="protein sequence ID" value="PYE19369.1"/>
    <property type="molecule type" value="Genomic_DNA"/>
</dbReference>